<evidence type="ECO:0000313" key="3">
    <source>
        <dbReference type="Proteomes" id="UP000887013"/>
    </source>
</evidence>
<organism evidence="2 3">
    <name type="scientific">Nephila pilipes</name>
    <name type="common">Giant wood spider</name>
    <name type="synonym">Nephila maculata</name>
    <dbReference type="NCBI Taxonomy" id="299642"/>
    <lineage>
        <taxon>Eukaryota</taxon>
        <taxon>Metazoa</taxon>
        <taxon>Ecdysozoa</taxon>
        <taxon>Arthropoda</taxon>
        <taxon>Chelicerata</taxon>
        <taxon>Arachnida</taxon>
        <taxon>Araneae</taxon>
        <taxon>Araneomorphae</taxon>
        <taxon>Entelegynae</taxon>
        <taxon>Araneoidea</taxon>
        <taxon>Nephilidae</taxon>
        <taxon>Nephila</taxon>
    </lineage>
</organism>
<comment type="caution">
    <text evidence="2">The sequence shown here is derived from an EMBL/GenBank/DDBJ whole genome shotgun (WGS) entry which is preliminary data.</text>
</comment>
<accession>A0A8X6ML95</accession>
<sequence length="123" mass="14216">METEEKEERNEGGNETDLCVRMNKTSNQNSDSEDEELLRLAQDGTYFIWNRRNVGSNFYGFVTSSSVSHLVKSRPGQKSVGGSVDLIPIVGKELQQSVCERKTQRYKQMEITWERKKRSEHRA</sequence>
<keyword evidence="3" id="KW-1185">Reference proteome</keyword>
<reference evidence="2" key="1">
    <citation type="submission" date="2020-08" db="EMBL/GenBank/DDBJ databases">
        <title>Multicomponent nature underlies the extraordinary mechanical properties of spider dragline silk.</title>
        <authorList>
            <person name="Kono N."/>
            <person name="Nakamura H."/>
            <person name="Mori M."/>
            <person name="Yoshida Y."/>
            <person name="Ohtoshi R."/>
            <person name="Malay A.D."/>
            <person name="Moran D.A.P."/>
            <person name="Tomita M."/>
            <person name="Numata K."/>
            <person name="Arakawa K."/>
        </authorList>
    </citation>
    <scope>NUCLEOTIDE SEQUENCE</scope>
</reference>
<protein>
    <submittedName>
        <fullName evidence="2">Uncharacterized protein</fullName>
    </submittedName>
</protein>
<evidence type="ECO:0000313" key="2">
    <source>
        <dbReference type="EMBL" id="GFS63448.1"/>
    </source>
</evidence>
<proteinExistence type="predicted"/>
<dbReference type="EMBL" id="BMAW01094046">
    <property type="protein sequence ID" value="GFS63448.1"/>
    <property type="molecule type" value="Genomic_DNA"/>
</dbReference>
<evidence type="ECO:0000256" key="1">
    <source>
        <dbReference type="SAM" id="MobiDB-lite"/>
    </source>
</evidence>
<dbReference type="Proteomes" id="UP000887013">
    <property type="component" value="Unassembled WGS sequence"/>
</dbReference>
<name>A0A8X6ML95_NEPPI</name>
<gene>
    <name evidence="2" type="ORF">NPIL_493101</name>
</gene>
<feature type="region of interest" description="Disordered" evidence="1">
    <location>
        <begin position="1"/>
        <end position="35"/>
    </location>
</feature>
<dbReference type="AlphaFoldDB" id="A0A8X6ML95"/>
<feature type="compositionally biased region" description="Basic and acidic residues" evidence="1">
    <location>
        <begin position="1"/>
        <end position="12"/>
    </location>
</feature>